<dbReference type="HOGENOM" id="CLU_057861_2_0_11"/>
<name>K0F5S8_NOCB7</name>
<dbReference type="InterPro" id="IPR015330">
    <property type="entry name" value="DNA_primase/pol_bifunc_N"/>
</dbReference>
<dbReference type="Gene3D" id="3.30.720.160">
    <property type="entry name" value="Bifunctional DNA primase/polymerase, N-terminal"/>
    <property type="match status" value="1"/>
</dbReference>
<protein>
    <recommendedName>
        <fullName evidence="1">DNA primase/polymerase bifunctional N-terminal domain-containing protein</fullName>
    </recommendedName>
</protein>
<evidence type="ECO:0000259" key="1">
    <source>
        <dbReference type="SMART" id="SM00943"/>
    </source>
</evidence>
<dbReference type="eggNOG" id="COG3378">
    <property type="taxonomic scope" value="Bacteria"/>
</dbReference>
<dbReference type="STRING" id="1133849.O3I_024230"/>
<dbReference type="Pfam" id="PF09250">
    <property type="entry name" value="Prim-Pol"/>
    <property type="match status" value="1"/>
</dbReference>
<dbReference type="Proteomes" id="UP000006304">
    <property type="component" value="Chromosome"/>
</dbReference>
<dbReference type="EMBL" id="CP003876">
    <property type="protein sequence ID" value="AFU02801.1"/>
    <property type="molecule type" value="Genomic_DNA"/>
</dbReference>
<evidence type="ECO:0000313" key="3">
    <source>
        <dbReference type="Proteomes" id="UP000006304"/>
    </source>
</evidence>
<feature type="domain" description="DNA primase/polymerase bifunctional N-terminal" evidence="1">
    <location>
        <begin position="20"/>
        <end position="181"/>
    </location>
</feature>
<dbReference type="SUPFAM" id="SSF56747">
    <property type="entry name" value="Prim-pol domain"/>
    <property type="match status" value="1"/>
</dbReference>
<proteinExistence type="predicted"/>
<dbReference type="SMART" id="SM00943">
    <property type="entry name" value="Prim-Pol"/>
    <property type="match status" value="1"/>
</dbReference>
<organism evidence="2 3">
    <name type="scientific">Nocardia brasiliensis (strain ATCC 700358 / HUJEG-1)</name>
    <dbReference type="NCBI Taxonomy" id="1133849"/>
    <lineage>
        <taxon>Bacteria</taxon>
        <taxon>Bacillati</taxon>
        <taxon>Actinomycetota</taxon>
        <taxon>Actinomycetes</taxon>
        <taxon>Mycobacteriales</taxon>
        <taxon>Nocardiaceae</taxon>
        <taxon>Nocardia</taxon>
    </lineage>
</organism>
<keyword evidence="3" id="KW-1185">Reference proteome</keyword>
<accession>K0F5S8</accession>
<reference evidence="2 3" key="1">
    <citation type="journal article" date="2012" name="J. Bacteriol.">
        <title>Complete genome sequence of Nocardia brasiliensis HUJEG-1.</title>
        <authorList>
            <person name="Vera-Cabrera L."/>
            <person name="Ortiz-Lopez R."/>
            <person name="Elizondo-Gonzalez R."/>
            <person name="Perez-Maya A.A."/>
            <person name="Ocampo-Candiani J."/>
        </authorList>
    </citation>
    <scope>NUCLEOTIDE SEQUENCE [LARGE SCALE GENOMIC DNA]</scope>
    <source>
        <strain evidence="3">ATCC 700358</strain>
    </source>
</reference>
<dbReference type="RefSeq" id="WP_014985656.1">
    <property type="nucleotide sequence ID" value="NC_018681.1"/>
</dbReference>
<sequence>MTLTTPHTDPTVVESPLSAALAVAERGWSVFPLSPGRKKPPIFKNWPRHASTDAQRIRRWWSWNPRFNVAIATGISQLHVIDLDAAHLRPPAGCFGDALAALSARLPEPAPSTFTVASPHGWHLYYTAPVQPELSCTVGRIGQGIDSRGHGGYVVAPGSITTDGAYRVIADRPLAELPDALITLLRPPPPPPPHQLTHRSEHLDAYLAAVLDRVTHPPPHTRNLTVFRAALTLGRLVAGGELDQHHTRAMLTAAAAAHIGVDGFTAAELDRAISNGFRYGAQHPRHLHH</sequence>
<evidence type="ECO:0000313" key="2">
    <source>
        <dbReference type="EMBL" id="AFU02801.1"/>
    </source>
</evidence>
<dbReference type="KEGG" id="nbr:O3I_024230"/>
<dbReference type="CDD" id="cd04859">
    <property type="entry name" value="Prim_Pol"/>
    <property type="match status" value="1"/>
</dbReference>
<gene>
    <name evidence="2" type="ORF">O3I_024230</name>
</gene>
<dbReference type="AlphaFoldDB" id="K0F5S8"/>